<dbReference type="Pfam" id="PF08281">
    <property type="entry name" value="Sigma70_r4_2"/>
    <property type="match status" value="1"/>
</dbReference>
<feature type="domain" description="RNA polymerase sigma-70 region 2" evidence="7">
    <location>
        <begin position="28"/>
        <end position="95"/>
    </location>
</feature>
<dbReference type="EMBL" id="JBHUII010000007">
    <property type="protein sequence ID" value="MFD2206769.1"/>
    <property type="molecule type" value="Genomic_DNA"/>
</dbReference>
<organism evidence="9 10">
    <name type="scientific">Kiloniella antarctica</name>
    <dbReference type="NCBI Taxonomy" id="1550907"/>
    <lineage>
        <taxon>Bacteria</taxon>
        <taxon>Pseudomonadati</taxon>
        <taxon>Pseudomonadota</taxon>
        <taxon>Alphaproteobacteria</taxon>
        <taxon>Rhodospirillales</taxon>
        <taxon>Kiloniellaceae</taxon>
        <taxon>Kiloniella</taxon>
    </lineage>
</organism>
<reference evidence="10" key="1">
    <citation type="journal article" date="2019" name="Int. J. Syst. Evol. Microbiol.">
        <title>The Global Catalogue of Microorganisms (GCM) 10K type strain sequencing project: providing services to taxonomists for standard genome sequencing and annotation.</title>
        <authorList>
            <consortium name="The Broad Institute Genomics Platform"/>
            <consortium name="The Broad Institute Genome Sequencing Center for Infectious Disease"/>
            <person name="Wu L."/>
            <person name="Ma J."/>
        </authorList>
    </citation>
    <scope>NUCLEOTIDE SEQUENCE [LARGE SCALE GENOMIC DNA]</scope>
    <source>
        <strain evidence="10">CGMCC 4.7192</strain>
    </source>
</reference>
<keyword evidence="2" id="KW-0805">Transcription regulation</keyword>
<evidence type="ECO:0000256" key="6">
    <source>
        <dbReference type="SAM" id="MobiDB-lite"/>
    </source>
</evidence>
<protein>
    <submittedName>
        <fullName evidence="9">RNA polymerase sigma factor</fullName>
    </submittedName>
</protein>
<dbReference type="Gene3D" id="1.10.1740.10">
    <property type="match status" value="1"/>
</dbReference>
<dbReference type="InterPro" id="IPR013325">
    <property type="entry name" value="RNA_pol_sigma_r2"/>
</dbReference>
<keyword evidence="10" id="KW-1185">Reference proteome</keyword>
<dbReference type="SUPFAM" id="SSF88659">
    <property type="entry name" value="Sigma3 and sigma4 domains of RNA polymerase sigma factors"/>
    <property type="match status" value="1"/>
</dbReference>
<sequence>MTHLHTPEEDAKLMAQVAQGDAIACRLLVQRHLGPLVGLALRMTRNNSEAEDIAQEAFVRLWKQSKNWQPKAKISTWLYRVTHNLSIDVIRRRERQNVTDSDMTEIADTTTNQSEKRHRQDVSKQVQAAISSLPERQRTAITLVHHRDLSNKEAASIMDISVDALESLLARARKGLRVTLEEQREDLLGAQL</sequence>
<dbReference type="InterPro" id="IPR036388">
    <property type="entry name" value="WH-like_DNA-bd_sf"/>
</dbReference>
<dbReference type="Proteomes" id="UP001597294">
    <property type="component" value="Unassembled WGS sequence"/>
</dbReference>
<dbReference type="PANTHER" id="PTHR43133">
    <property type="entry name" value="RNA POLYMERASE ECF-TYPE SIGMA FACTO"/>
    <property type="match status" value="1"/>
</dbReference>
<proteinExistence type="inferred from homology"/>
<dbReference type="InterPro" id="IPR013249">
    <property type="entry name" value="RNA_pol_sigma70_r4_t2"/>
</dbReference>
<accession>A0ABW5BMH1</accession>
<dbReference type="InterPro" id="IPR013324">
    <property type="entry name" value="RNA_pol_sigma_r3/r4-like"/>
</dbReference>
<evidence type="ECO:0000256" key="3">
    <source>
        <dbReference type="ARBA" id="ARBA00023082"/>
    </source>
</evidence>
<comment type="caution">
    <text evidence="9">The sequence shown here is derived from an EMBL/GenBank/DDBJ whole genome shotgun (WGS) entry which is preliminary data.</text>
</comment>
<dbReference type="InterPro" id="IPR014284">
    <property type="entry name" value="RNA_pol_sigma-70_dom"/>
</dbReference>
<dbReference type="Pfam" id="PF04542">
    <property type="entry name" value="Sigma70_r2"/>
    <property type="match status" value="1"/>
</dbReference>
<gene>
    <name evidence="9" type="ORF">ACFSKO_14150</name>
</gene>
<evidence type="ECO:0000256" key="2">
    <source>
        <dbReference type="ARBA" id="ARBA00023015"/>
    </source>
</evidence>
<dbReference type="InterPro" id="IPR039425">
    <property type="entry name" value="RNA_pol_sigma-70-like"/>
</dbReference>
<evidence type="ECO:0000259" key="7">
    <source>
        <dbReference type="Pfam" id="PF04542"/>
    </source>
</evidence>
<evidence type="ECO:0000256" key="4">
    <source>
        <dbReference type="ARBA" id="ARBA00023125"/>
    </source>
</evidence>
<keyword evidence="4" id="KW-0238">DNA-binding</keyword>
<dbReference type="InterPro" id="IPR007627">
    <property type="entry name" value="RNA_pol_sigma70_r2"/>
</dbReference>
<dbReference type="SUPFAM" id="SSF88946">
    <property type="entry name" value="Sigma2 domain of RNA polymerase sigma factors"/>
    <property type="match status" value="1"/>
</dbReference>
<evidence type="ECO:0000256" key="1">
    <source>
        <dbReference type="ARBA" id="ARBA00010641"/>
    </source>
</evidence>
<dbReference type="NCBIfam" id="NF004113">
    <property type="entry name" value="PRK05602.1"/>
    <property type="match status" value="1"/>
</dbReference>
<evidence type="ECO:0000313" key="10">
    <source>
        <dbReference type="Proteomes" id="UP001597294"/>
    </source>
</evidence>
<evidence type="ECO:0000313" key="9">
    <source>
        <dbReference type="EMBL" id="MFD2206769.1"/>
    </source>
</evidence>
<evidence type="ECO:0000256" key="5">
    <source>
        <dbReference type="ARBA" id="ARBA00023163"/>
    </source>
</evidence>
<dbReference type="Gene3D" id="1.10.10.10">
    <property type="entry name" value="Winged helix-like DNA-binding domain superfamily/Winged helix DNA-binding domain"/>
    <property type="match status" value="1"/>
</dbReference>
<name>A0ABW5BMH1_9PROT</name>
<keyword evidence="5" id="KW-0804">Transcription</keyword>
<feature type="domain" description="RNA polymerase sigma factor 70 region 4 type 2" evidence="8">
    <location>
        <begin position="124"/>
        <end position="174"/>
    </location>
</feature>
<keyword evidence="3" id="KW-0731">Sigma factor</keyword>
<feature type="region of interest" description="Disordered" evidence="6">
    <location>
        <begin position="101"/>
        <end position="121"/>
    </location>
</feature>
<dbReference type="CDD" id="cd06171">
    <property type="entry name" value="Sigma70_r4"/>
    <property type="match status" value="1"/>
</dbReference>
<evidence type="ECO:0000259" key="8">
    <source>
        <dbReference type="Pfam" id="PF08281"/>
    </source>
</evidence>
<dbReference type="RefSeq" id="WP_380252728.1">
    <property type="nucleotide sequence ID" value="NZ_JBHUII010000007.1"/>
</dbReference>
<dbReference type="NCBIfam" id="TIGR02937">
    <property type="entry name" value="sigma70-ECF"/>
    <property type="match status" value="1"/>
</dbReference>
<dbReference type="PANTHER" id="PTHR43133:SF8">
    <property type="entry name" value="RNA POLYMERASE SIGMA FACTOR HI_1459-RELATED"/>
    <property type="match status" value="1"/>
</dbReference>
<comment type="similarity">
    <text evidence="1">Belongs to the sigma-70 factor family. ECF subfamily.</text>
</comment>